<dbReference type="Proteomes" id="UP000264120">
    <property type="component" value="Chromosome"/>
</dbReference>
<proteinExistence type="predicted"/>
<evidence type="ECO:0000256" key="1">
    <source>
        <dbReference type="SAM" id="MobiDB-lite"/>
    </source>
</evidence>
<dbReference type="AlphaFoldDB" id="A0A347WFL5"/>
<name>A0A347WFL5_9PROT</name>
<organism evidence="2 3">
    <name type="scientific">Komagataeibacter saccharivorans</name>
    <dbReference type="NCBI Taxonomy" id="265959"/>
    <lineage>
        <taxon>Bacteria</taxon>
        <taxon>Pseudomonadati</taxon>
        <taxon>Pseudomonadota</taxon>
        <taxon>Alphaproteobacteria</taxon>
        <taxon>Acetobacterales</taxon>
        <taxon>Acetobacteraceae</taxon>
        <taxon>Komagataeibacter</taxon>
    </lineage>
</organism>
<keyword evidence="3" id="KW-1185">Reference proteome</keyword>
<dbReference type="KEGG" id="ksc:CD178_02912"/>
<evidence type="ECO:0000313" key="3">
    <source>
        <dbReference type="Proteomes" id="UP000264120"/>
    </source>
</evidence>
<gene>
    <name evidence="2" type="ORF">CD178_02912</name>
</gene>
<reference evidence="2 3" key="1">
    <citation type="submission" date="2017-08" db="EMBL/GenBank/DDBJ databases">
        <title>Complete genome sequence of Gluconacetobacter saccharivorans CV1 isolated from Fermented Vinegar.</title>
        <authorList>
            <person name="Kim S.-Y."/>
        </authorList>
    </citation>
    <scope>NUCLEOTIDE SEQUENCE [LARGE SCALE GENOMIC DNA]</scope>
    <source>
        <strain evidence="2 3">CV1</strain>
    </source>
</reference>
<dbReference type="EMBL" id="CP023036">
    <property type="protein sequence ID" value="AXY23658.1"/>
    <property type="molecule type" value="Genomic_DNA"/>
</dbReference>
<evidence type="ECO:0000313" key="2">
    <source>
        <dbReference type="EMBL" id="AXY23658.1"/>
    </source>
</evidence>
<accession>A0A347WFL5</accession>
<protein>
    <submittedName>
        <fullName evidence="2">Uncharacterized protein</fullName>
    </submittedName>
</protein>
<sequence length="68" mass="7458">METSGMGETDTGLEQDTNEFIQNGFRPRGSERIFFLYSGGITTLCIKRQAASCLPSLFPAPCCIDFTS</sequence>
<feature type="region of interest" description="Disordered" evidence="1">
    <location>
        <begin position="1"/>
        <end position="23"/>
    </location>
</feature>